<dbReference type="Gene3D" id="3.30.350.10">
    <property type="entry name" value="Subtilisin inhibitor-like"/>
    <property type="match status" value="1"/>
</dbReference>
<keyword evidence="3" id="KW-1185">Reference proteome</keyword>
<sequence length="162" mass="16547">MLGGMRRLAVPVLVVLSLAACDSGPGDSGADAPSASPSSSDPGSDDYVVLAGEQSVMVRIDAGDGDAPELYTLSCPHEGDVFTTSSTLPDADAACAHLGALTDPFAELPGDQTCTQVYGGSQTALIAGNWAGEDVRLELSRTDGCRIAQWDRLAPLLPVDVG</sequence>
<dbReference type="EMBL" id="VLKF01000001">
    <property type="protein sequence ID" value="TWH72542.1"/>
    <property type="molecule type" value="Genomic_DNA"/>
</dbReference>
<dbReference type="GO" id="GO:0004867">
    <property type="term" value="F:serine-type endopeptidase inhibitor activity"/>
    <property type="evidence" value="ECO:0007669"/>
    <property type="project" value="InterPro"/>
</dbReference>
<evidence type="ECO:0000256" key="1">
    <source>
        <dbReference type="SAM" id="MobiDB-lite"/>
    </source>
</evidence>
<dbReference type="AlphaFoldDB" id="A0A562INR6"/>
<evidence type="ECO:0008006" key="4">
    <source>
        <dbReference type="Google" id="ProtNLM"/>
    </source>
</evidence>
<proteinExistence type="predicted"/>
<accession>A0A562INR6</accession>
<evidence type="ECO:0000313" key="2">
    <source>
        <dbReference type="EMBL" id="TWH72542.1"/>
    </source>
</evidence>
<feature type="region of interest" description="Disordered" evidence="1">
    <location>
        <begin position="26"/>
        <end position="46"/>
    </location>
</feature>
<dbReference type="PROSITE" id="PS51257">
    <property type="entry name" value="PROKAR_LIPOPROTEIN"/>
    <property type="match status" value="1"/>
</dbReference>
<organism evidence="2 3">
    <name type="scientific">Modestobacter roseus</name>
    <dbReference type="NCBI Taxonomy" id="1181884"/>
    <lineage>
        <taxon>Bacteria</taxon>
        <taxon>Bacillati</taxon>
        <taxon>Actinomycetota</taxon>
        <taxon>Actinomycetes</taxon>
        <taxon>Geodermatophilales</taxon>
        <taxon>Geodermatophilaceae</taxon>
        <taxon>Modestobacter</taxon>
    </lineage>
</organism>
<name>A0A562INR6_9ACTN</name>
<dbReference type="Proteomes" id="UP000321490">
    <property type="component" value="Unassembled WGS sequence"/>
</dbReference>
<protein>
    <recommendedName>
        <fullName evidence="4">Subtilisin inhibitor-like</fullName>
    </recommendedName>
</protein>
<evidence type="ECO:0000313" key="3">
    <source>
        <dbReference type="Proteomes" id="UP000321490"/>
    </source>
</evidence>
<dbReference type="InterPro" id="IPR036819">
    <property type="entry name" value="Subtilisin_inhibitor-like_sf"/>
</dbReference>
<dbReference type="SUPFAM" id="SSF55399">
    <property type="entry name" value="Subtilisin inhibitor"/>
    <property type="match status" value="1"/>
</dbReference>
<reference evidence="2 3" key="1">
    <citation type="submission" date="2019-07" db="EMBL/GenBank/DDBJ databases">
        <title>R&amp;d 2014.</title>
        <authorList>
            <person name="Klenk H.-P."/>
        </authorList>
    </citation>
    <scope>NUCLEOTIDE SEQUENCE [LARGE SCALE GENOMIC DNA]</scope>
    <source>
        <strain evidence="2 3">DSM 45764</strain>
    </source>
</reference>
<gene>
    <name evidence="2" type="ORF">JD78_01058</name>
</gene>
<comment type="caution">
    <text evidence="2">The sequence shown here is derived from an EMBL/GenBank/DDBJ whole genome shotgun (WGS) entry which is preliminary data.</text>
</comment>